<dbReference type="PRINTS" id="PR00702">
    <property type="entry name" value="ACRIFLAVINRP"/>
</dbReference>
<dbReference type="SUPFAM" id="SSF82714">
    <property type="entry name" value="Multidrug efflux transporter AcrB TolC docking domain, DN and DC subdomains"/>
    <property type="match status" value="2"/>
</dbReference>
<dbReference type="SUPFAM" id="SSF82866">
    <property type="entry name" value="Multidrug efflux transporter AcrB transmembrane domain"/>
    <property type="match status" value="2"/>
</dbReference>
<keyword evidence="1" id="KW-1133">Transmembrane helix</keyword>
<dbReference type="Pfam" id="PF00873">
    <property type="entry name" value="ACR_tran"/>
    <property type="match status" value="1"/>
</dbReference>
<organism evidence="3 4">
    <name type="scientific">Algoriphagus jejuensis</name>
    <dbReference type="NCBI Taxonomy" id="419934"/>
    <lineage>
        <taxon>Bacteria</taxon>
        <taxon>Pseudomonadati</taxon>
        <taxon>Bacteroidota</taxon>
        <taxon>Cytophagia</taxon>
        <taxon>Cytophagales</taxon>
        <taxon>Cyclobacteriaceae</taxon>
        <taxon>Algoriphagus</taxon>
    </lineage>
</organism>
<evidence type="ECO:0000259" key="2">
    <source>
        <dbReference type="PROSITE" id="PS50156"/>
    </source>
</evidence>
<proteinExistence type="predicted"/>
<feature type="transmembrane region" description="Helical" evidence="1">
    <location>
        <begin position="861"/>
        <end position="883"/>
    </location>
</feature>
<comment type="caution">
    <text evidence="3">The sequence shown here is derived from an EMBL/GenBank/DDBJ whole genome shotgun (WGS) entry which is preliminary data.</text>
</comment>
<accession>A0ABP3YKN9</accession>
<dbReference type="Gene3D" id="1.20.1640.10">
    <property type="entry name" value="Multidrug efflux transporter AcrB transmembrane domain"/>
    <property type="match status" value="2"/>
</dbReference>
<gene>
    <name evidence="3" type="ORF">GCM10009119_39500</name>
</gene>
<feature type="transmembrane region" description="Helical" evidence="1">
    <location>
        <begin position="890"/>
        <end position="910"/>
    </location>
</feature>
<dbReference type="Proteomes" id="UP001500469">
    <property type="component" value="Unassembled WGS sequence"/>
</dbReference>
<evidence type="ECO:0000313" key="3">
    <source>
        <dbReference type="EMBL" id="GAA0880980.1"/>
    </source>
</evidence>
<dbReference type="PANTHER" id="PTHR32063">
    <property type="match status" value="1"/>
</dbReference>
<dbReference type="InterPro" id="IPR027463">
    <property type="entry name" value="AcrB_DN_DC_subdom"/>
</dbReference>
<reference evidence="4" key="1">
    <citation type="journal article" date="2019" name="Int. J. Syst. Evol. Microbiol.">
        <title>The Global Catalogue of Microorganisms (GCM) 10K type strain sequencing project: providing services to taxonomists for standard genome sequencing and annotation.</title>
        <authorList>
            <consortium name="The Broad Institute Genomics Platform"/>
            <consortium name="The Broad Institute Genome Sequencing Center for Infectious Disease"/>
            <person name="Wu L."/>
            <person name="Ma J."/>
        </authorList>
    </citation>
    <scope>NUCLEOTIDE SEQUENCE [LARGE SCALE GENOMIC DNA]</scope>
    <source>
        <strain evidence="4">JCM 16112</strain>
    </source>
</reference>
<feature type="transmembrane region" description="Helical" evidence="1">
    <location>
        <begin position="360"/>
        <end position="380"/>
    </location>
</feature>
<keyword evidence="1" id="KW-0812">Transmembrane</keyword>
<dbReference type="Gene3D" id="3.30.70.1430">
    <property type="entry name" value="Multidrug efflux transporter AcrB pore domain"/>
    <property type="match status" value="2"/>
</dbReference>
<dbReference type="SUPFAM" id="SSF82693">
    <property type="entry name" value="Multidrug efflux transporter AcrB pore domain, PN1, PN2, PC1 and PC2 subdomains"/>
    <property type="match status" value="3"/>
</dbReference>
<sequence>MQITKLSIQRSSLVVVLFTVLTLLGIFSYTQLSYELLPKMETNIVTVTTVYPGAAPSEVETSVTKKIEDAIASLEGIKAMNSISQESISIITLEIETGIDVDLSLQDAQRKINAILGDLPEGVDPPSLGKFDLDDMPIMQMAVYSNLNPAQFYDLIKNKIQPSLAQINGVAQVNMLGGTEREIKVNLDRNKLEAYGISPLMVMQKINTSNLDFPTGRLKNGEGQVLIRLAGKFTAVNELKELVIAYRSDESPIQLKEVAEVVDTFKDEDILTRLNNNDAIGLTIQKQSDANAVELSEIIQVELKKLEGSYASDGLSFQISQDSSDFTLEAANDVIKDLIIAIVLVALIMLLFLHSIRNAIIVMVAVPASIIATFTVMMLMGFTLNLMSLLALSLVVGILVDDAIVVIENIYRHLEMGKTIAQASYDGIREIGATVVSITLVIIVVFVPLALTDGLISGIIRQFSITVAVATLFSLLVAFTLIPLLTSRFSKLEHLNKNSFFGKIVYGFERGLDAFVDWLIDILRWGFAHKVATLAITFLLFIGSFFLVGGGWIGSEFVSQGDRGEFQIRMELPKDATLEQTNFKTQEVENYLRTLPEVSEVFTTVGRSSGQFTGSQASPFTAEIAVKLVDKKHRVQSGPEFAREVENYLEEKIPGAEYTSVPISIMGTAADAPIQVIVSGPDRDSVAMTARNIENILLGLRGTRKVESSLEAGNPEIRVEVDRFKMNELGLSMDQVGGTLQVAFNGNDDSKYSDGDYEYDIQIRLNEFDRREISDVESITFLNGKGQLVKLAQFADVVQSEGPTKLERRDRVGSVKVTSQVAGVPSGTVGAQLTAAIAELQLPPQVQINYDGDMKNQSEGFGSLGVALIASILLIYLIMVALYDSYVYPLVVMFSLPMALIGSLLALALTKSTLSIFSIMGLIMLMGLVAKNAILLVDFTNQLKTAGVEVKKALEKAVKIRFRPILMTTLAMVIGMLPIALAGGAGAEWKNGLAWVIIGGLMSSMFLTLVVVPVIYYLFDRFLAKIGKAEKKEIPLDETPVEEFESEAAAYV</sequence>
<dbReference type="Gene3D" id="3.30.70.1440">
    <property type="entry name" value="Multidrug efflux transporter AcrB pore domain"/>
    <property type="match status" value="1"/>
</dbReference>
<feature type="transmembrane region" description="Helical" evidence="1">
    <location>
        <begin position="531"/>
        <end position="553"/>
    </location>
</feature>
<dbReference type="Gene3D" id="3.30.70.1320">
    <property type="entry name" value="Multidrug efflux transporter AcrB pore domain like"/>
    <property type="match status" value="1"/>
</dbReference>
<dbReference type="PANTHER" id="PTHR32063:SF0">
    <property type="entry name" value="SWARMING MOTILITY PROTEIN SWRC"/>
    <property type="match status" value="1"/>
</dbReference>
<keyword evidence="4" id="KW-1185">Reference proteome</keyword>
<dbReference type="PROSITE" id="PS50156">
    <property type="entry name" value="SSD"/>
    <property type="match status" value="1"/>
</dbReference>
<feature type="transmembrane region" description="Helical" evidence="1">
    <location>
        <begin position="386"/>
        <end position="411"/>
    </location>
</feature>
<feature type="transmembrane region" description="Helical" evidence="1">
    <location>
        <begin position="12"/>
        <end position="30"/>
    </location>
</feature>
<feature type="transmembrane region" description="Helical" evidence="1">
    <location>
        <begin position="431"/>
        <end position="451"/>
    </location>
</feature>
<dbReference type="RefSeq" id="WP_343854615.1">
    <property type="nucleotide sequence ID" value="NZ_BAAAFI010000048.1"/>
</dbReference>
<feature type="transmembrane region" description="Helical" evidence="1">
    <location>
        <begin position="993"/>
        <end position="1019"/>
    </location>
</feature>
<keyword evidence="1" id="KW-0472">Membrane</keyword>
<feature type="transmembrane region" description="Helical" evidence="1">
    <location>
        <begin position="960"/>
        <end position="981"/>
    </location>
</feature>
<feature type="transmembrane region" description="Helical" evidence="1">
    <location>
        <begin position="334"/>
        <end position="353"/>
    </location>
</feature>
<dbReference type="InterPro" id="IPR000731">
    <property type="entry name" value="SSD"/>
</dbReference>
<dbReference type="EMBL" id="BAAAFI010000048">
    <property type="protein sequence ID" value="GAA0880980.1"/>
    <property type="molecule type" value="Genomic_DNA"/>
</dbReference>
<feature type="transmembrane region" description="Helical" evidence="1">
    <location>
        <begin position="916"/>
        <end position="939"/>
    </location>
</feature>
<feature type="transmembrane region" description="Helical" evidence="1">
    <location>
        <begin position="463"/>
        <end position="485"/>
    </location>
</feature>
<evidence type="ECO:0000313" key="4">
    <source>
        <dbReference type="Proteomes" id="UP001500469"/>
    </source>
</evidence>
<name>A0ABP3YKN9_9BACT</name>
<protein>
    <submittedName>
        <fullName evidence="3">Efflux RND transporter permease subunit</fullName>
    </submittedName>
</protein>
<dbReference type="Gene3D" id="3.30.2090.10">
    <property type="entry name" value="Multidrug efflux transporter AcrB TolC docking domain, DN and DC subdomains"/>
    <property type="match status" value="2"/>
</dbReference>
<dbReference type="InterPro" id="IPR001036">
    <property type="entry name" value="Acrflvin-R"/>
</dbReference>
<evidence type="ECO:0000256" key="1">
    <source>
        <dbReference type="SAM" id="Phobius"/>
    </source>
</evidence>
<feature type="domain" description="SSD" evidence="2">
    <location>
        <begin position="359"/>
        <end position="488"/>
    </location>
</feature>